<sequence length="85" mass="10027">MYVSDLIFLNLVHYLFFLKRFQRYSYQPPSMLTDLPPTGLALEVTPILQEHFRFRNYNELLANSNTQLPGNSLTICFSYVHHCNL</sequence>
<organism evidence="1">
    <name type="scientific">Brassica oleracea</name>
    <name type="common">Wild cabbage</name>
    <dbReference type="NCBI Taxonomy" id="3712"/>
    <lineage>
        <taxon>Eukaryota</taxon>
        <taxon>Viridiplantae</taxon>
        <taxon>Streptophyta</taxon>
        <taxon>Embryophyta</taxon>
        <taxon>Tracheophyta</taxon>
        <taxon>Spermatophyta</taxon>
        <taxon>Magnoliopsida</taxon>
        <taxon>eudicotyledons</taxon>
        <taxon>Gunneridae</taxon>
        <taxon>Pentapetalae</taxon>
        <taxon>rosids</taxon>
        <taxon>malvids</taxon>
        <taxon>Brassicales</taxon>
        <taxon>Brassicaceae</taxon>
        <taxon>Brassiceae</taxon>
        <taxon>Brassica</taxon>
    </lineage>
</organism>
<dbReference type="EMBL" id="LR031875">
    <property type="protein sequence ID" value="VDD31509.1"/>
    <property type="molecule type" value="Genomic_DNA"/>
</dbReference>
<accession>A0A3P6EJR9</accession>
<protein>
    <submittedName>
        <fullName evidence="1">Uncharacterized protein</fullName>
    </submittedName>
</protein>
<gene>
    <name evidence="1" type="ORF">BOLC9T56832H</name>
</gene>
<proteinExistence type="predicted"/>
<reference evidence="1" key="1">
    <citation type="submission" date="2018-11" db="EMBL/GenBank/DDBJ databases">
        <authorList>
            <consortium name="Genoscope - CEA"/>
            <person name="William W."/>
        </authorList>
    </citation>
    <scope>NUCLEOTIDE SEQUENCE</scope>
</reference>
<dbReference type="AlphaFoldDB" id="A0A3P6EJR9"/>
<name>A0A3P6EJR9_BRAOL</name>
<evidence type="ECO:0000313" key="1">
    <source>
        <dbReference type="EMBL" id="VDD31509.1"/>
    </source>
</evidence>